<protein>
    <submittedName>
        <fullName evidence="3">DNA-binding protein</fullName>
    </submittedName>
</protein>
<dbReference type="RefSeq" id="WP_053398814.1">
    <property type="nucleotide sequence ID" value="NZ_LFQU01000022.1"/>
</dbReference>
<reference evidence="3 4" key="1">
    <citation type="submission" date="2015-06" db="EMBL/GenBank/DDBJ databases">
        <title>Prevotella sp. 109, sp. nov., a novel member of the family Prevotellaceae isolated from human faeces.</title>
        <authorList>
            <person name="Shkoporov A.N."/>
            <person name="Chaplin A.V."/>
            <person name="Kafarskaia L.I."/>
            <person name="Efimov B.A."/>
        </authorList>
    </citation>
    <scope>NUCLEOTIDE SEQUENCE [LARGE SCALE GENOMIC DNA]</scope>
    <source>
        <strain evidence="3 4">109</strain>
    </source>
</reference>
<dbReference type="GO" id="GO:0003677">
    <property type="term" value="F:DNA binding"/>
    <property type="evidence" value="ECO:0007669"/>
    <property type="project" value="UniProtKB-KW"/>
</dbReference>
<dbReference type="SUPFAM" id="SSF47729">
    <property type="entry name" value="IHF-like DNA-binding proteins"/>
    <property type="match status" value="1"/>
</dbReference>
<dbReference type="OrthoDB" id="1071815at2"/>
<accession>A0A8E1QWE4</accession>
<comment type="caution">
    <text evidence="3">The sequence shown here is derived from an EMBL/GenBank/DDBJ whole genome shotgun (WGS) entry which is preliminary data.</text>
</comment>
<evidence type="ECO:0000313" key="3">
    <source>
        <dbReference type="EMBL" id="KOO67921.1"/>
    </source>
</evidence>
<dbReference type="AlphaFoldDB" id="A0A8E1QWE4"/>
<keyword evidence="1 3" id="KW-0238">DNA-binding</keyword>
<gene>
    <name evidence="3" type="ORF">ACU52_11010</name>
</gene>
<evidence type="ECO:0000256" key="1">
    <source>
        <dbReference type="ARBA" id="ARBA00023125"/>
    </source>
</evidence>
<evidence type="ECO:0000259" key="2">
    <source>
        <dbReference type="Pfam" id="PF18291"/>
    </source>
</evidence>
<keyword evidence="4" id="KW-1185">Reference proteome</keyword>
<dbReference type="InterPro" id="IPR010992">
    <property type="entry name" value="IHF-like_DNA-bd_dom_sf"/>
</dbReference>
<organism evidence="3 4">
    <name type="scientific">Xylanibacter rarus</name>
    <dbReference type="NCBI Taxonomy" id="1676614"/>
    <lineage>
        <taxon>Bacteria</taxon>
        <taxon>Pseudomonadati</taxon>
        <taxon>Bacteroidota</taxon>
        <taxon>Bacteroidia</taxon>
        <taxon>Bacteroidales</taxon>
        <taxon>Prevotellaceae</taxon>
        <taxon>Xylanibacter</taxon>
    </lineage>
</organism>
<evidence type="ECO:0000313" key="4">
    <source>
        <dbReference type="Proteomes" id="UP000036951"/>
    </source>
</evidence>
<dbReference type="EMBL" id="LFQU01000022">
    <property type="protein sequence ID" value="KOO67921.1"/>
    <property type="molecule type" value="Genomic_DNA"/>
</dbReference>
<dbReference type="Pfam" id="PF18291">
    <property type="entry name" value="HU-HIG"/>
    <property type="match status" value="1"/>
</dbReference>
<proteinExistence type="predicted"/>
<feature type="domain" description="HU" evidence="2">
    <location>
        <begin position="2"/>
        <end position="107"/>
    </location>
</feature>
<sequence>MIRYKLYQNRNSNSNTNGKWYARAVCEETYDTEKLASHMSSHSSPFSAGVIHGVLKDMIACIKELVMDGKNVKLDDLAIFSAGLRTLPANSPEEFTASANIDSVRLRARSTGVFRSSVLTREAKTKQFSQYTVGEGSEVEMP</sequence>
<name>A0A8E1QWE4_9BACT</name>
<dbReference type="InterPro" id="IPR041607">
    <property type="entry name" value="HU-HIG"/>
</dbReference>
<dbReference type="Proteomes" id="UP000036951">
    <property type="component" value="Unassembled WGS sequence"/>
</dbReference>